<evidence type="ECO:0000256" key="1">
    <source>
        <dbReference type="PROSITE-ProRule" id="PRU00175"/>
    </source>
</evidence>
<name>A0A6J1CGP1_MOMCH</name>
<reference evidence="4 5" key="1">
    <citation type="submission" date="2025-04" db="UniProtKB">
        <authorList>
            <consortium name="RefSeq"/>
        </authorList>
    </citation>
    <scope>IDENTIFICATION</scope>
    <source>
        <strain evidence="4 5">OHB3-1</strain>
    </source>
</reference>
<evidence type="ECO:0000259" key="2">
    <source>
        <dbReference type="PROSITE" id="PS50089"/>
    </source>
</evidence>
<protein>
    <submittedName>
        <fullName evidence="4 5">Probable E3 ubiquitin-protein ligase XERICO</fullName>
    </submittedName>
</protein>
<feature type="domain" description="RING-type" evidence="2">
    <location>
        <begin position="96"/>
        <end position="138"/>
    </location>
</feature>
<dbReference type="InterPro" id="IPR013083">
    <property type="entry name" value="Znf_RING/FYVE/PHD"/>
</dbReference>
<keyword evidence="3" id="KW-1185">Reference proteome</keyword>
<keyword evidence="1" id="KW-0862">Zinc</keyword>
<evidence type="ECO:0000313" key="5">
    <source>
        <dbReference type="RefSeq" id="XP_022140383.1"/>
    </source>
</evidence>
<dbReference type="GO" id="GO:0008270">
    <property type="term" value="F:zinc ion binding"/>
    <property type="evidence" value="ECO:0007669"/>
    <property type="project" value="UniProtKB-KW"/>
</dbReference>
<organism evidence="3 4">
    <name type="scientific">Momordica charantia</name>
    <name type="common">Bitter gourd</name>
    <name type="synonym">Balsam pear</name>
    <dbReference type="NCBI Taxonomy" id="3673"/>
    <lineage>
        <taxon>Eukaryota</taxon>
        <taxon>Viridiplantae</taxon>
        <taxon>Streptophyta</taxon>
        <taxon>Embryophyta</taxon>
        <taxon>Tracheophyta</taxon>
        <taxon>Spermatophyta</taxon>
        <taxon>Magnoliopsida</taxon>
        <taxon>eudicotyledons</taxon>
        <taxon>Gunneridae</taxon>
        <taxon>Pentapetalae</taxon>
        <taxon>rosids</taxon>
        <taxon>fabids</taxon>
        <taxon>Cucurbitales</taxon>
        <taxon>Cucurbitaceae</taxon>
        <taxon>Momordiceae</taxon>
        <taxon>Momordica</taxon>
    </lineage>
</organism>
<dbReference type="PANTHER" id="PTHR47258:SF1">
    <property type="entry name" value="E3 UBIQUITIN-PROTEIN LIGASE XERICO-RELATED"/>
    <property type="match status" value="1"/>
</dbReference>
<dbReference type="KEGG" id="mcha:111011070"/>
<dbReference type="PROSITE" id="PS50089">
    <property type="entry name" value="ZF_RING_2"/>
    <property type="match status" value="1"/>
</dbReference>
<keyword evidence="1" id="KW-0479">Metal-binding</keyword>
<keyword evidence="1" id="KW-0863">Zinc-finger</keyword>
<sequence length="152" mass="17054">MGLSSLPAPSEGVLGVILVNTALSISIFKGLVRSILHVVGIHLSSPTSSADSMENAPESVEFRLNPNGSYIEEFRSRIPAILYDKVHSCKWLEQDCSVCLTQFEPESEINHLSCGHLFHRVCLEKWLDYWNLTCPLCRTPLMPEEETASCFW</sequence>
<dbReference type="OrthoDB" id="8062037at2759"/>
<evidence type="ECO:0000313" key="4">
    <source>
        <dbReference type="RefSeq" id="XP_022140382.1"/>
    </source>
</evidence>
<dbReference type="Pfam" id="PF13639">
    <property type="entry name" value="zf-RING_2"/>
    <property type="match status" value="1"/>
</dbReference>
<dbReference type="Gene3D" id="3.30.40.10">
    <property type="entry name" value="Zinc/RING finger domain, C3HC4 (zinc finger)"/>
    <property type="match status" value="1"/>
</dbReference>
<dbReference type="PANTHER" id="PTHR47258">
    <property type="match status" value="1"/>
</dbReference>
<dbReference type="InterPro" id="IPR001841">
    <property type="entry name" value="Znf_RING"/>
</dbReference>
<dbReference type="GeneID" id="111011070"/>
<evidence type="ECO:0000313" key="3">
    <source>
        <dbReference type="Proteomes" id="UP000504603"/>
    </source>
</evidence>
<accession>A0A6J1CGP1</accession>
<gene>
    <name evidence="4 5" type="primary">LOC111011070</name>
</gene>
<dbReference type="RefSeq" id="XP_022140383.1">
    <property type="nucleotide sequence ID" value="XM_022284691.1"/>
</dbReference>
<dbReference type="SMART" id="SM00184">
    <property type="entry name" value="RING"/>
    <property type="match status" value="1"/>
</dbReference>
<dbReference type="AlphaFoldDB" id="A0A6J1CGP1"/>
<dbReference type="InterPro" id="IPR044249">
    <property type="entry name" value="XERICO-like"/>
</dbReference>
<proteinExistence type="predicted"/>
<dbReference type="SUPFAM" id="SSF57850">
    <property type="entry name" value="RING/U-box"/>
    <property type="match status" value="1"/>
</dbReference>
<dbReference type="Proteomes" id="UP000504603">
    <property type="component" value="Unplaced"/>
</dbReference>
<dbReference type="RefSeq" id="XP_022140382.1">
    <property type="nucleotide sequence ID" value="XM_022284690.1"/>
</dbReference>